<dbReference type="CDD" id="cd15843">
    <property type="entry name" value="R-SNARE"/>
    <property type="match status" value="1"/>
</dbReference>
<dbReference type="EMBL" id="LIAE01010609">
    <property type="protein sequence ID" value="PAV57968.1"/>
    <property type="molecule type" value="Genomic_DNA"/>
</dbReference>
<dbReference type="InterPro" id="IPR001388">
    <property type="entry name" value="Synaptobrevin-like"/>
</dbReference>
<dbReference type="PROSITE" id="PS50892">
    <property type="entry name" value="V_SNARE"/>
    <property type="match status" value="1"/>
</dbReference>
<dbReference type="OrthoDB" id="190375at2759"/>
<feature type="domain" description="V-SNARE coiled-coil homology" evidence="4">
    <location>
        <begin position="28"/>
        <end position="88"/>
    </location>
</feature>
<evidence type="ECO:0000313" key="5">
    <source>
        <dbReference type="EMBL" id="PAV57968.1"/>
    </source>
</evidence>
<dbReference type="PRINTS" id="PR00219">
    <property type="entry name" value="SYNAPTOBREVN"/>
</dbReference>
<dbReference type="InterPro" id="IPR042855">
    <property type="entry name" value="V_SNARE_CC"/>
</dbReference>
<keyword evidence="3" id="KW-0472">Membrane</keyword>
<evidence type="ECO:0000313" key="6">
    <source>
        <dbReference type="Proteomes" id="UP000218231"/>
    </source>
</evidence>
<keyword evidence="3" id="KW-1133">Transmembrane helix</keyword>
<gene>
    <name evidence="5" type="ORF">WR25_04415</name>
</gene>
<evidence type="ECO:0000259" key="4">
    <source>
        <dbReference type="PROSITE" id="PS50892"/>
    </source>
</evidence>
<evidence type="ECO:0000256" key="3">
    <source>
        <dbReference type="SAM" id="Phobius"/>
    </source>
</evidence>
<feature type="transmembrane region" description="Helical" evidence="3">
    <location>
        <begin position="91"/>
        <end position="108"/>
    </location>
</feature>
<dbReference type="PANTHER" id="PTHR45701">
    <property type="entry name" value="SYNAPTOBREVIN FAMILY MEMBER"/>
    <property type="match status" value="1"/>
</dbReference>
<evidence type="ECO:0000256" key="1">
    <source>
        <dbReference type="PROSITE-ProRule" id="PRU00290"/>
    </source>
</evidence>
<sequence length="109" mass="12763">MSFFSFPLIGEKQQHYARGKKQMQRQNRADDLRAEIHGVAEVMRNNLQMIAERSNRLEELKQRAERLTMSTEEFEKGAVQMRRKQSASYRISLIFLVLLCVILVVVAFC</sequence>
<dbReference type="GO" id="GO:0016020">
    <property type="term" value="C:membrane"/>
    <property type="evidence" value="ECO:0007669"/>
    <property type="project" value="InterPro"/>
</dbReference>
<dbReference type="SUPFAM" id="SSF58038">
    <property type="entry name" value="SNARE fusion complex"/>
    <property type="match status" value="1"/>
</dbReference>
<dbReference type="GO" id="GO:0016192">
    <property type="term" value="P:vesicle-mediated transport"/>
    <property type="evidence" value="ECO:0007669"/>
    <property type="project" value="InterPro"/>
</dbReference>
<feature type="coiled-coil region" evidence="2">
    <location>
        <begin position="40"/>
        <end position="77"/>
    </location>
</feature>
<dbReference type="Proteomes" id="UP000218231">
    <property type="component" value="Unassembled WGS sequence"/>
</dbReference>
<dbReference type="Pfam" id="PF00957">
    <property type="entry name" value="Synaptobrevin"/>
    <property type="match status" value="1"/>
</dbReference>
<keyword evidence="3" id="KW-0812">Transmembrane</keyword>
<keyword evidence="6" id="KW-1185">Reference proteome</keyword>
<name>A0A2A2J868_9BILA</name>
<protein>
    <recommendedName>
        <fullName evidence="4">V-SNARE coiled-coil homology domain-containing protein</fullName>
    </recommendedName>
</protein>
<reference evidence="5 6" key="1">
    <citation type="journal article" date="2017" name="Curr. Biol.">
        <title>Genome architecture and evolution of a unichromosomal asexual nematode.</title>
        <authorList>
            <person name="Fradin H."/>
            <person name="Zegar C."/>
            <person name="Gutwein M."/>
            <person name="Lucas J."/>
            <person name="Kovtun M."/>
            <person name="Corcoran D."/>
            <person name="Baugh L.R."/>
            <person name="Kiontke K."/>
            <person name="Gunsalus K."/>
            <person name="Fitch D.H."/>
            <person name="Piano F."/>
        </authorList>
    </citation>
    <scope>NUCLEOTIDE SEQUENCE [LARGE SCALE GENOMIC DNA]</scope>
    <source>
        <strain evidence="5">PF1309</strain>
    </source>
</reference>
<dbReference type="AlphaFoldDB" id="A0A2A2J868"/>
<comment type="caution">
    <text evidence="5">The sequence shown here is derived from an EMBL/GenBank/DDBJ whole genome shotgun (WGS) entry which is preliminary data.</text>
</comment>
<keyword evidence="1 2" id="KW-0175">Coiled coil</keyword>
<dbReference type="STRING" id="2018661.A0A2A2J868"/>
<dbReference type="InterPro" id="IPR016444">
    <property type="entry name" value="Synaptobrevin/VAMP"/>
</dbReference>
<accession>A0A2A2J868</accession>
<organism evidence="5 6">
    <name type="scientific">Diploscapter pachys</name>
    <dbReference type="NCBI Taxonomy" id="2018661"/>
    <lineage>
        <taxon>Eukaryota</taxon>
        <taxon>Metazoa</taxon>
        <taxon>Ecdysozoa</taxon>
        <taxon>Nematoda</taxon>
        <taxon>Chromadorea</taxon>
        <taxon>Rhabditida</taxon>
        <taxon>Rhabditina</taxon>
        <taxon>Rhabditomorpha</taxon>
        <taxon>Rhabditoidea</taxon>
        <taxon>Rhabditidae</taxon>
        <taxon>Diploscapter</taxon>
    </lineage>
</organism>
<evidence type="ECO:0000256" key="2">
    <source>
        <dbReference type="SAM" id="Coils"/>
    </source>
</evidence>
<proteinExistence type="predicted"/>
<dbReference type="Gene3D" id="1.20.5.110">
    <property type="match status" value="1"/>
</dbReference>